<name>A0ABY1Q2F3_9BACT</name>
<organism evidence="12 13">
    <name type="scientific">Neorhodopirellula lusitana</name>
    <dbReference type="NCBI Taxonomy" id="445327"/>
    <lineage>
        <taxon>Bacteria</taxon>
        <taxon>Pseudomonadati</taxon>
        <taxon>Planctomycetota</taxon>
        <taxon>Planctomycetia</taxon>
        <taxon>Pirellulales</taxon>
        <taxon>Pirellulaceae</taxon>
        <taxon>Neorhodopirellula</taxon>
    </lineage>
</organism>
<evidence type="ECO:0000256" key="4">
    <source>
        <dbReference type="ARBA" id="ARBA00022475"/>
    </source>
</evidence>
<evidence type="ECO:0000256" key="6">
    <source>
        <dbReference type="ARBA" id="ARBA00022692"/>
    </source>
</evidence>
<gene>
    <name evidence="12" type="ORF">SAMN06265222_10551</name>
</gene>
<evidence type="ECO:0000313" key="13">
    <source>
        <dbReference type="Proteomes" id="UP001158067"/>
    </source>
</evidence>
<feature type="transmembrane region" description="Helical" evidence="9">
    <location>
        <begin position="186"/>
        <end position="206"/>
    </location>
</feature>
<dbReference type="RefSeq" id="WP_283432525.1">
    <property type="nucleotide sequence ID" value="NZ_FXUG01000005.1"/>
</dbReference>
<keyword evidence="7 9" id="KW-1133">Transmembrane helix</keyword>
<evidence type="ECO:0000256" key="9">
    <source>
        <dbReference type="RuleBase" id="RU361157"/>
    </source>
</evidence>
<reference evidence="12 13" key="1">
    <citation type="submission" date="2017-05" db="EMBL/GenBank/DDBJ databases">
        <authorList>
            <person name="Varghese N."/>
            <person name="Submissions S."/>
        </authorList>
    </citation>
    <scope>NUCLEOTIDE SEQUENCE [LARGE SCALE GENOMIC DNA]</scope>
    <source>
        <strain evidence="12 13">DSM 25457</strain>
    </source>
</reference>
<dbReference type="PANTHER" id="PTHR30413:SF8">
    <property type="entry name" value="TRANSPORT PERMEASE PROTEIN"/>
    <property type="match status" value="1"/>
</dbReference>
<dbReference type="EMBL" id="FXUG01000005">
    <property type="protein sequence ID" value="SMP55859.1"/>
    <property type="molecule type" value="Genomic_DNA"/>
</dbReference>
<keyword evidence="6 9" id="KW-0812">Transmembrane</keyword>
<comment type="similarity">
    <text evidence="2 9">Belongs to the ABC-2 integral membrane protein family.</text>
</comment>
<keyword evidence="8 9" id="KW-0472">Membrane</keyword>
<dbReference type="PRINTS" id="PR00164">
    <property type="entry name" value="ABC2TRNSPORT"/>
</dbReference>
<feature type="transmembrane region" description="Helical" evidence="9">
    <location>
        <begin position="274"/>
        <end position="293"/>
    </location>
</feature>
<feature type="region of interest" description="Disordered" evidence="10">
    <location>
        <begin position="1"/>
        <end position="23"/>
    </location>
</feature>
<protein>
    <recommendedName>
        <fullName evidence="9">Transport permease protein</fullName>
    </recommendedName>
</protein>
<feature type="domain" description="ABC transmembrane type-2" evidence="11">
    <location>
        <begin position="72"/>
        <end position="296"/>
    </location>
</feature>
<dbReference type="InterPro" id="IPR013525">
    <property type="entry name" value="ABC2_TM"/>
</dbReference>
<keyword evidence="4 9" id="KW-1003">Cell membrane</keyword>
<feature type="transmembrane region" description="Helical" evidence="9">
    <location>
        <begin position="107"/>
        <end position="124"/>
    </location>
</feature>
<proteinExistence type="inferred from homology"/>
<dbReference type="Proteomes" id="UP001158067">
    <property type="component" value="Unassembled WGS sequence"/>
</dbReference>
<evidence type="ECO:0000259" key="11">
    <source>
        <dbReference type="PROSITE" id="PS51012"/>
    </source>
</evidence>
<feature type="compositionally biased region" description="Polar residues" evidence="10">
    <location>
        <begin position="7"/>
        <end position="23"/>
    </location>
</feature>
<dbReference type="InterPro" id="IPR047817">
    <property type="entry name" value="ABC2_TM_bact-type"/>
</dbReference>
<dbReference type="Pfam" id="PF01061">
    <property type="entry name" value="ABC2_membrane"/>
    <property type="match status" value="1"/>
</dbReference>
<evidence type="ECO:0000256" key="1">
    <source>
        <dbReference type="ARBA" id="ARBA00004429"/>
    </source>
</evidence>
<feature type="transmembrane region" description="Helical" evidence="9">
    <location>
        <begin position="145"/>
        <end position="174"/>
    </location>
</feature>
<dbReference type="PROSITE" id="PS51012">
    <property type="entry name" value="ABC_TM2"/>
    <property type="match status" value="1"/>
</dbReference>
<evidence type="ECO:0000256" key="7">
    <source>
        <dbReference type="ARBA" id="ARBA00022989"/>
    </source>
</evidence>
<comment type="caution">
    <text evidence="12">The sequence shown here is derived from an EMBL/GenBank/DDBJ whole genome shotgun (WGS) entry which is preliminary data.</text>
</comment>
<evidence type="ECO:0000256" key="2">
    <source>
        <dbReference type="ARBA" id="ARBA00007783"/>
    </source>
</evidence>
<evidence type="ECO:0000256" key="8">
    <source>
        <dbReference type="ARBA" id="ARBA00023136"/>
    </source>
</evidence>
<evidence type="ECO:0000256" key="3">
    <source>
        <dbReference type="ARBA" id="ARBA00022448"/>
    </source>
</evidence>
<accession>A0ABY1Q2F3</accession>
<keyword evidence="3 9" id="KW-0813">Transport</keyword>
<evidence type="ECO:0000313" key="12">
    <source>
        <dbReference type="EMBL" id="SMP55859.1"/>
    </source>
</evidence>
<feature type="transmembrane region" description="Helical" evidence="9">
    <location>
        <begin position="75"/>
        <end position="95"/>
    </location>
</feature>
<evidence type="ECO:0000256" key="5">
    <source>
        <dbReference type="ARBA" id="ARBA00022519"/>
    </source>
</evidence>
<keyword evidence="5" id="KW-0997">Cell inner membrane</keyword>
<feature type="transmembrane region" description="Helical" evidence="9">
    <location>
        <begin position="218"/>
        <end position="238"/>
    </location>
</feature>
<evidence type="ECO:0000256" key="10">
    <source>
        <dbReference type="SAM" id="MobiDB-lite"/>
    </source>
</evidence>
<dbReference type="PANTHER" id="PTHR30413">
    <property type="entry name" value="INNER MEMBRANE TRANSPORT PERMEASE"/>
    <property type="match status" value="1"/>
</dbReference>
<sequence>MPEHAPISNNKSPTDGANSTNVGESSSEEWDLIIRPHASLLTLQLGEVWRYRDLLYLFVRRDIVSFYKQTILGPLWFVIQPLMTTAIYVLVFGQIAGLSTDGLPQTLFYLCGITFWNYFADCFNKTSTVFRDNANLFGKVYFPRLITPLSIVAANLIRFAIQFSLFALVAGYYYWQGKASMQPTVLLFPILVANMAVLGLGLGMLFSALTTKYRDMMFAVQFGVQLLMYATPVIYPFSQIPERFRPLLAWNPLAPIFETARHGFLGAGSFSPLGLVYSITVATIVFVVATLIFNRVERTFMDTV</sequence>
<keyword evidence="13" id="KW-1185">Reference proteome</keyword>
<dbReference type="InterPro" id="IPR000412">
    <property type="entry name" value="ABC_2_transport"/>
</dbReference>
<comment type="subcellular location">
    <subcellularLocation>
        <location evidence="1">Cell inner membrane</location>
        <topology evidence="1">Multi-pass membrane protein</topology>
    </subcellularLocation>
    <subcellularLocation>
        <location evidence="9">Cell membrane</location>
        <topology evidence="9">Multi-pass membrane protein</topology>
    </subcellularLocation>
</comment>